<sequence>MSFKMNIYLFLIYYCVQLCGSTPISNYLRQRENLIRKSQSFAIGSHLKLDENEVVVNEILMEYKKQELWHGFNPKSYLAGKYFTEAKEGIERSCVYKIIQKLPKGANLHCHDEGMVSADYIFNNLTHRSNLYVNYKPNHPNIKLRFLKTNPGPPWFPIETFRTISDSFDVRLKESLTIARNNSRVLYSDIDSVWKAFQDIFPLIQSMINYKSAYEDFLYQALLEQYEDNIKYVEVRLDLSPLYDLKGTKYTIEDKVKVVLQVVRNFQRDHLDFWGAKLILSIMRGSDFDDIQHKLEIIKTIAQKYPGFVVGIDLIGQKDLGKPLINFLPQLMDLQKQGIKFFFHAGETLWNGEASDQNLYDAILLNTSRIGHGYAVTKHPEILRLIKEKSIPLEISPISNQILGLVKDLRNHPANFLIANNYPLVITSDDPAIWNAQGLSFDWYMTFMAMTGSDVDLKFLKQLAMNSIIYSSMTPNFKQEVLKSWNDDWEFFLREVMYNNVC</sequence>
<evidence type="ECO:0000256" key="9">
    <source>
        <dbReference type="ARBA" id="ARBA00022801"/>
    </source>
</evidence>
<keyword evidence="6" id="KW-0964">Secreted</keyword>
<dbReference type="SUPFAM" id="SSF51556">
    <property type="entry name" value="Metallo-dependent hydrolases"/>
    <property type="match status" value="1"/>
</dbReference>
<dbReference type="NCBIfam" id="TIGR01431">
    <property type="entry name" value="adm_rel"/>
    <property type="match status" value="1"/>
</dbReference>
<dbReference type="KEGG" id="soy:115880459"/>
<keyword evidence="7" id="KW-0479">Metal-binding</keyword>
<dbReference type="InterPro" id="IPR032466">
    <property type="entry name" value="Metal_Hydrolase"/>
</dbReference>
<dbReference type="GO" id="GO:0005615">
    <property type="term" value="C:extracellular space"/>
    <property type="evidence" value="ECO:0007669"/>
    <property type="project" value="InterPro"/>
</dbReference>
<feature type="domain" description="Adenosine deaminase" evidence="12">
    <location>
        <begin position="192"/>
        <end position="481"/>
    </location>
</feature>
<evidence type="ECO:0000256" key="7">
    <source>
        <dbReference type="ARBA" id="ARBA00022723"/>
    </source>
</evidence>
<evidence type="ECO:0000256" key="6">
    <source>
        <dbReference type="ARBA" id="ARBA00022525"/>
    </source>
</evidence>
<name>A0A6J2XRP6_SITOR</name>
<comment type="similarity">
    <text evidence="3">Belongs to the metallo-dependent hydrolases superfamily. Adenosine and AMP deaminases family. ADGF subfamily.</text>
</comment>
<dbReference type="EC" id="3.5.4.4" evidence="4"/>
<evidence type="ECO:0000256" key="10">
    <source>
        <dbReference type="ARBA" id="ARBA00047764"/>
    </source>
</evidence>
<dbReference type="InterPro" id="IPR013659">
    <property type="entry name" value="A_deaminase_N"/>
</dbReference>
<gene>
    <name evidence="15" type="primary">LOC115880459</name>
</gene>
<dbReference type="GeneID" id="115880459"/>
<keyword evidence="8 11" id="KW-0732">Signal</keyword>
<protein>
    <recommendedName>
        <fullName evidence="5">Adenosine deaminase</fullName>
        <ecNumber evidence="4">3.5.4.4</ecNumber>
    </recommendedName>
</protein>
<reference evidence="15" key="1">
    <citation type="submission" date="2025-08" db="UniProtKB">
        <authorList>
            <consortium name="RefSeq"/>
        </authorList>
    </citation>
    <scope>IDENTIFICATION</scope>
    <source>
        <tissue evidence="15">Gonads</tissue>
    </source>
</reference>
<feature type="signal peptide" evidence="11">
    <location>
        <begin position="1"/>
        <end position="21"/>
    </location>
</feature>
<dbReference type="PANTHER" id="PTHR11409:SF39">
    <property type="entry name" value="ADENOSINE DEAMINASE 2"/>
    <property type="match status" value="1"/>
</dbReference>
<dbReference type="Proteomes" id="UP000504635">
    <property type="component" value="Unplaced"/>
</dbReference>
<dbReference type="FunFam" id="3.20.20.140:FF:000017">
    <property type="entry name" value="Adenosine deaminase 2"/>
    <property type="match status" value="1"/>
</dbReference>
<feature type="chain" id="PRO_5026816235" description="Adenosine deaminase" evidence="11">
    <location>
        <begin position="22"/>
        <end position="502"/>
    </location>
</feature>
<dbReference type="AlphaFoldDB" id="A0A6J2XRP6"/>
<evidence type="ECO:0000256" key="5">
    <source>
        <dbReference type="ARBA" id="ARBA00018099"/>
    </source>
</evidence>
<keyword evidence="14" id="KW-1185">Reference proteome</keyword>
<evidence type="ECO:0000256" key="1">
    <source>
        <dbReference type="ARBA" id="ARBA00001947"/>
    </source>
</evidence>
<accession>A0A6J2XRP6</accession>
<keyword evidence="9" id="KW-0378">Hydrolase</keyword>
<dbReference type="GO" id="GO:0046103">
    <property type="term" value="P:inosine biosynthetic process"/>
    <property type="evidence" value="ECO:0007669"/>
    <property type="project" value="TreeGrafter"/>
</dbReference>
<dbReference type="InParanoid" id="A0A6J2XRP6"/>
<comment type="subcellular location">
    <subcellularLocation>
        <location evidence="2">Secreted</location>
    </subcellularLocation>
</comment>
<evidence type="ECO:0000256" key="2">
    <source>
        <dbReference type="ARBA" id="ARBA00004613"/>
    </source>
</evidence>
<dbReference type="GO" id="GO:0046872">
    <property type="term" value="F:metal ion binding"/>
    <property type="evidence" value="ECO:0007669"/>
    <property type="project" value="UniProtKB-KW"/>
</dbReference>
<dbReference type="GO" id="GO:0004000">
    <property type="term" value="F:adenosine deaminase activity"/>
    <property type="evidence" value="ECO:0007669"/>
    <property type="project" value="InterPro"/>
</dbReference>
<evidence type="ECO:0000313" key="15">
    <source>
        <dbReference type="RefSeq" id="XP_030753525.1"/>
    </source>
</evidence>
<dbReference type="FunCoup" id="A0A6J2XRP6">
    <property type="interactions" value="93"/>
</dbReference>
<evidence type="ECO:0000259" key="13">
    <source>
        <dbReference type="Pfam" id="PF08451"/>
    </source>
</evidence>
<proteinExistence type="inferred from homology"/>
<comment type="cofactor">
    <cofactor evidence="1">
        <name>Zn(2+)</name>
        <dbReference type="ChEBI" id="CHEBI:29105"/>
    </cofactor>
</comment>
<dbReference type="InterPro" id="IPR001365">
    <property type="entry name" value="A_deaminase_dom"/>
</dbReference>
<comment type="catalytic activity">
    <reaction evidence="10">
        <text>adenosine + H2O + H(+) = inosine + NH4(+)</text>
        <dbReference type="Rhea" id="RHEA:24408"/>
        <dbReference type="ChEBI" id="CHEBI:15377"/>
        <dbReference type="ChEBI" id="CHEBI:15378"/>
        <dbReference type="ChEBI" id="CHEBI:16335"/>
        <dbReference type="ChEBI" id="CHEBI:17596"/>
        <dbReference type="ChEBI" id="CHEBI:28938"/>
        <dbReference type="EC" id="3.5.4.4"/>
    </reaction>
</comment>
<organism evidence="14 15">
    <name type="scientific">Sitophilus oryzae</name>
    <name type="common">Rice weevil</name>
    <name type="synonym">Curculio oryzae</name>
    <dbReference type="NCBI Taxonomy" id="7048"/>
    <lineage>
        <taxon>Eukaryota</taxon>
        <taxon>Metazoa</taxon>
        <taxon>Ecdysozoa</taxon>
        <taxon>Arthropoda</taxon>
        <taxon>Hexapoda</taxon>
        <taxon>Insecta</taxon>
        <taxon>Pterygota</taxon>
        <taxon>Neoptera</taxon>
        <taxon>Endopterygota</taxon>
        <taxon>Coleoptera</taxon>
        <taxon>Polyphaga</taxon>
        <taxon>Cucujiformia</taxon>
        <taxon>Curculionidae</taxon>
        <taxon>Dryophthorinae</taxon>
        <taxon>Sitophilus</taxon>
    </lineage>
</organism>
<evidence type="ECO:0000259" key="12">
    <source>
        <dbReference type="Pfam" id="PF00962"/>
    </source>
</evidence>
<dbReference type="Pfam" id="PF08451">
    <property type="entry name" value="A_deaminase_N"/>
    <property type="match status" value="1"/>
</dbReference>
<dbReference type="InterPro" id="IPR006330">
    <property type="entry name" value="Ado/ade_deaminase"/>
</dbReference>
<dbReference type="GO" id="GO:0006154">
    <property type="term" value="P:adenosine catabolic process"/>
    <property type="evidence" value="ECO:0007669"/>
    <property type="project" value="InterPro"/>
</dbReference>
<dbReference type="InterPro" id="IPR006331">
    <property type="entry name" value="ADGF"/>
</dbReference>
<evidence type="ECO:0000313" key="14">
    <source>
        <dbReference type="Proteomes" id="UP000504635"/>
    </source>
</evidence>
<evidence type="ECO:0000256" key="11">
    <source>
        <dbReference type="SAM" id="SignalP"/>
    </source>
</evidence>
<dbReference type="Gene3D" id="3.20.20.140">
    <property type="entry name" value="Metal-dependent hydrolases"/>
    <property type="match status" value="1"/>
</dbReference>
<dbReference type="PANTHER" id="PTHR11409">
    <property type="entry name" value="ADENOSINE DEAMINASE"/>
    <property type="match status" value="1"/>
</dbReference>
<dbReference type="RefSeq" id="XP_030753525.1">
    <property type="nucleotide sequence ID" value="XM_030897665.1"/>
</dbReference>
<feature type="domain" description="Adenosine/AMP deaminase N-terminal" evidence="13">
    <location>
        <begin position="19"/>
        <end position="99"/>
    </location>
</feature>
<dbReference type="Pfam" id="PF00962">
    <property type="entry name" value="A_deaminase"/>
    <property type="match status" value="1"/>
</dbReference>
<evidence type="ECO:0000256" key="4">
    <source>
        <dbReference type="ARBA" id="ARBA00012784"/>
    </source>
</evidence>
<evidence type="ECO:0000256" key="3">
    <source>
        <dbReference type="ARBA" id="ARBA00006083"/>
    </source>
</evidence>
<evidence type="ECO:0000256" key="8">
    <source>
        <dbReference type="ARBA" id="ARBA00022729"/>
    </source>
</evidence>
<dbReference type="OrthoDB" id="7202371at2759"/>